<dbReference type="SMART" id="SM00388">
    <property type="entry name" value="HisKA"/>
    <property type="match status" value="1"/>
</dbReference>
<dbReference type="InterPro" id="IPR003661">
    <property type="entry name" value="HisK_dim/P_dom"/>
</dbReference>
<dbReference type="GO" id="GO:0005886">
    <property type="term" value="C:plasma membrane"/>
    <property type="evidence" value="ECO:0007669"/>
    <property type="project" value="UniProtKB-SubCell"/>
</dbReference>
<name>A0AAU7ASU0_9ACTN</name>
<reference evidence="7" key="1">
    <citation type="submission" date="2022-12" db="EMBL/GenBank/DDBJ databases">
        <title>Paraconexibacter alkalitolerans sp. nov. and Baekduia alba sp. nov., isolated from soil and emended description of the genera Paraconexibacter (Chun et al., 2020) and Baekduia (An et al., 2020).</title>
        <authorList>
            <person name="Vieira S."/>
            <person name="Huber K.J."/>
            <person name="Geppert A."/>
            <person name="Wolf J."/>
            <person name="Neumann-Schaal M."/>
            <person name="Muesken M."/>
            <person name="Overmann J."/>
        </authorList>
    </citation>
    <scope>NUCLEOTIDE SEQUENCE</scope>
    <source>
        <strain evidence="7">AEG42_29</strain>
    </source>
</reference>
<dbReference type="InterPro" id="IPR036890">
    <property type="entry name" value="HATPase_C_sf"/>
</dbReference>
<feature type="transmembrane region" description="Helical" evidence="5">
    <location>
        <begin position="36"/>
        <end position="56"/>
    </location>
</feature>
<dbReference type="Gene3D" id="3.30.565.10">
    <property type="entry name" value="Histidine kinase-like ATPase, C-terminal domain"/>
    <property type="match status" value="1"/>
</dbReference>
<evidence type="ECO:0000313" key="7">
    <source>
        <dbReference type="EMBL" id="XAY04566.1"/>
    </source>
</evidence>
<evidence type="ECO:0000256" key="3">
    <source>
        <dbReference type="ARBA" id="ARBA00012438"/>
    </source>
</evidence>
<dbReference type="InterPro" id="IPR005467">
    <property type="entry name" value="His_kinase_dom"/>
</dbReference>
<evidence type="ECO:0000256" key="5">
    <source>
        <dbReference type="SAM" id="Phobius"/>
    </source>
</evidence>
<protein>
    <recommendedName>
        <fullName evidence="3">histidine kinase</fullName>
        <ecNumber evidence="3">2.7.13.3</ecNumber>
    </recommendedName>
</protein>
<feature type="transmembrane region" description="Helical" evidence="5">
    <location>
        <begin position="205"/>
        <end position="222"/>
    </location>
</feature>
<sequence>MEHAPAGVEPETNPEVARLLKEQREFISERMPPRELAAYLVIGIAFLVAAVAFVMVGDTDGFDVVPAIVLLVAYAAAGRVHFEIGPGHTDPSLLVLVPALFIEPPATVPLLIAAGCLLSRVPDYVTGAAHPEGALAALGNAWHAVGPAVVLAVAVDAGGPRFSDAGWYLLAFLAYVACDAASGITRDRIALGVASGLQLRILAQVYALDALLAPVGLMAALATAREQYAFLLVAPLLAALAILARERGRRLDNALELSETRAQVLEAELEATRTRMEVLGAVSHGLQTPVAGVVAIAGVLARRGAGMPAEALTEAAGRLEGDALALRQLVRQALDYVRLAEGEPLPVRLADVDVAALVREAAGRLPAGATGVAGSASAAAGSGGEVVARADAVRVHQILAALVARALAVSPDPAAIRMDAATDARDGAPAIVVTVTEGGEPLGPDAAAGLVAAPSGALGTLENQGTGVDLFVATALAEAMGGTLAVTPAAAGNSWRLTLPAAGPRTAS</sequence>
<dbReference type="InterPro" id="IPR036097">
    <property type="entry name" value="HisK_dim/P_sf"/>
</dbReference>
<dbReference type="InterPro" id="IPR052023">
    <property type="entry name" value="Histidine_kinase_KdpD"/>
</dbReference>
<dbReference type="Gene3D" id="1.10.287.130">
    <property type="match status" value="1"/>
</dbReference>
<dbReference type="GO" id="GO:0000155">
    <property type="term" value="F:phosphorelay sensor kinase activity"/>
    <property type="evidence" value="ECO:0007669"/>
    <property type="project" value="InterPro"/>
</dbReference>
<keyword evidence="5" id="KW-0812">Transmembrane</keyword>
<feature type="transmembrane region" description="Helical" evidence="5">
    <location>
        <begin position="94"/>
        <end position="114"/>
    </location>
</feature>
<feature type="domain" description="Histidine kinase" evidence="6">
    <location>
        <begin position="281"/>
        <end position="503"/>
    </location>
</feature>
<evidence type="ECO:0000256" key="2">
    <source>
        <dbReference type="ARBA" id="ARBA00004236"/>
    </source>
</evidence>
<dbReference type="PROSITE" id="PS50109">
    <property type="entry name" value="HIS_KIN"/>
    <property type="match status" value="1"/>
</dbReference>
<evidence type="ECO:0000256" key="1">
    <source>
        <dbReference type="ARBA" id="ARBA00000085"/>
    </source>
</evidence>
<feature type="transmembrane region" description="Helical" evidence="5">
    <location>
        <begin position="62"/>
        <end position="82"/>
    </location>
</feature>
<keyword evidence="4" id="KW-0808">Transferase</keyword>
<dbReference type="PANTHER" id="PTHR45569">
    <property type="entry name" value="SENSOR PROTEIN KDPD"/>
    <property type="match status" value="1"/>
</dbReference>
<proteinExistence type="predicted"/>
<dbReference type="SUPFAM" id="SSF47384">
    <property type="entry name" value="Homodimeric domain of signal transducing histidine kinase"/>
    <property type="match status" value="1"/>
</dbReference>
<keyword evidence="5" id="KW-1133">Transmembrane helix</keyword>
<dbReference type="EC" id="2.7.13.3" evidence="3"/>
<dbReference type="CDD" id="cd00082">
    <property type="entry name" value="HisKA"/>
    <property type="match status" value="1"/>
</dbReference>
<evidence type="ECO:0000256" key="4">
    <source>
        <dbReference type="ARBA" id="ARBA00022777"/>
    </source>
</evidence>
<dbReference type="SUPFAM" id="SSF55874">
    <property type="entry name" value="ATPase domain of HSP90 chaperone/DNA topoisomerase II/histidine kinase"/>
    <property type="match status" value="1"/>
</dbReference>
<comment type="subcellular location">
    <subcellularLocation>
        <location evidence="2">Cell membrane</location>
    </subcellularLocation>
</comment>
<comment type="catalytic activity">
    <reaction evidence="1">
        <text>ATP + protein L-histidine = ADP + protein N-phospho-L-histidine.</text>
        <dbReference type="EC" id="2.7.13.3"/>
    </reaction>
</comment>
<dbReference type="PANTHER" id="PTHR45569:SF1">
    <property type="entry name" value="SENSOR PROTEIN KDPD"/>
    <property type="match status" value="1"/>
</dbReference>
<gene>
    <name evidence="7" type="ORF">DSM112329_01401</name>
</gene>
<keyword evidence="4" id="KW-0418">Kinase</keyword>
<evidence type="ECO:0000259" key="6">
    <source>
        <dbReference type="PROSITE" id="PS50109"/>
    </source>
</evidence>
<dbReference type="EMBL" id="CP114014">
    <property type="protein sequence ID" value="XAY04566.1"/>
    <property type="molecule type" value="Genomic_DNA"/>
</dbReference>
<feature type="transmembrane region" description="Helical" evidence="5">
    <location>
        <begin position="228"/>
        <end position="244"/>
    </location>
</feature>
<organism evidence="7">
    <name type="scientific">Paraconexibacter sp. AEG42_29</name>
    <dbReference type="NCBI Taxonomy" id="2997339"/>
    <lineage>
        <taxon>Bacteria</taxon>
        <taxon>Bacillati</taxon>
        <taxon>Actinomycetota</taxon>
        <taxon>Thermoleophilia</taxon>
        <taxon>Solirubrobacterales</taxon>
        <taxon>Paraconexibacteraceae</taxon>
        <taxon>Paraconexibacter</taxon>
    </lineage>
</organism>
<keyword evidence="5" id="KW-0472">Membrane</keyword>
<accession>A0AAU7ASU0</accession>
<dbReference type="KEGG" id="parq:DSM112329_01401"/>
<dbReference type="AlphaFoldDB" id="A0AAU7ASU0"/>
<feature type="transmembrane region" description="Helical" evidence="5">
    <location>
        <begin position="165"/>
        <end position="184"/>
    </location>
</feature>
<dbReference type="RefSeq" id="WP_354701095.1">
    <property type="nucleotide sequence ID" value="NZ_CP114014.1"/>
</dbReference>